<reference evidence="5 6" key="1">
    <citation type="submission" date="2019-01" db="EMBL/GenBank/DDBJ databases">
        <title>Intercellular communication is required for trap formation in the nematode-trapping fungus Duddingtonia flagrans.</title>
        <authorList>
            <person name="Youssar L."/>
            <person name="Wernet V."/>
            <person name="Hensel N."/>
            <person name="Hildebrandt H.-G."/>
            <person name="Fischer R."/>
        </authorList>
    </citation>
    <scope>NUCLEOTIDE SEQUENCE [LARGE SCALE GENOMIC DNA]</scope>
    <source>
        <strain evidence="5 6">CBS H-5679</strain>
    </source>
</reference>
<evidence type="ECO:0000313" key="6">
    <source>
        <dbReference type="Proteomes" id="UP000283090"/>
    </source>
</evidence>
<dbReference type="PANTHER" id="PTHR21292">
    <property type="entry name" value="EXOCYST COMPLEX COMPONENT SEC6-RELATED"/>
    <property type="match status" value="1"/>
</dbReference>
<protein>
    <submittedName>
        <fullName evidence="5">Uncharacterized protein</fullName>
    </submittedName>
</protein>
<dbReference type="Pfam" id="PF06046">
    <property type="entry name" value="Sec6"/>
    <property type="match status" value="1"/>
</dbReference>
<dbReference type="GO" id="GO:0051601">
    <property type="term" value="P:exocyst localization"/>
    <property type="evidence" value="ECO:0007669"/>
    <property type="project" value="TreeGrafter"/>
</dbReference>
<comment type="caution">
    <text evidence="5">The sequence shown here is derived from an EMBL/GenBank/DDBJ whole genome shotgun (WGS) entry which is preliminary data.</text>
</comment>
<keyword evidence="3" id="KW-0268">Exocytosis</keyword>
<name>A0A436ZU46_ARTFL</name>
<accession>A0A436ZU46</accession>
<dbReference type="AlphaFoldDB" id="A0A436ZU46"/>
<keyword evidence="6" id="KW-1185">Reference proteome</keyword>
<dbReference type="GO" id="GO:0000145">
    <property type="term" value="C:exocyst"/>
    <property type="evidence" value="ECO:0007669"/>
    <property type="project" value="InterPro"/>
</dbReference>
<dbReference type="GO" id="GO:0000149">
    <property type="term" value="F:SNARE binding"/>
    <property type="evidence" value="ECO:0007669"/>
    <property type="project" value="TreeGrafter"/>
</dbReference>
<dbReference type="Gene3D" id="1.10.357.50">
    <property type="match status" value="1"/>
</dbReference>
<sequence>MEDAQIKGTAKLAETLRHPDDLERISALKAQYTSDKAAIDAQLKAGVQLQLDVTKAGMKAVEDSQKDVNLIREELVKIDRLCSEAQTMIKDFPLINEVSRVHRNFTQVEEIMTGLANLNKNIEEIEQMLNDDNTEDGLMGQMPNLLPVHYKLGALRDFRDDAIFQATRATDDTSNTLSNYFAVMDDAVAEFESRLDLFFASMLDMVRGRNVSLVVRIAKIIEAEETADSKLKALQDATSQHSDLVSRFKSINVGSKQQKEYKKRYIACIKTSVAEKFREAEELFQQDSSTLLDSFEWYFDDLFVVKDLLTKLVPPKWKIFETYLNIYHGQMHEFITKLVGNKDLDGQGLLQIILWKGQYNQGLKQLKVDRNTLDPPVLGVPEEDLVKEYLNIIVSKMTEWMNSVNQSDVKEFQERKEAPDTNESGNFILQGAIIAFQMINQQIDVASDAGKVSVLLGVIDECAVLLKKRQSMWEDVTRKEVDAYLEQPETIPKGLFEWMMAVANDQARCAVFTEALKSRLVDALPKKAQDHLEQSLGSVVDGFVDMAGIITKRITEIIFNDLKVPISEFFTLEWYGTTGYAKQMESITVTIESYLSDCRVGLDSSIAAEVGLELSEMTVISYLSAVKNKNAKFLVQTADVAGQVRSDVMCGFGYFRETTSLEAAKQTWPVIEYFIQLAVSPKEALWETYVSFKTAYWDLSNDWVDLVLRCREDSSRELLGIIKNKMKDFEAVEIGAPTIMGKVKVR</sequence>
<gene>
    <name evidence="5" type="ORF">DFL_006695</name>
</gene>
<proteinExistence type="inferred from homology"/>
<dbReference type="InterPro" id="IPR010326">
    <property type="entry name" value="EXOC3/Sec6"/>
</dbReference>
<dbReference type="RefSeq" id="XP_067487807.1">
    <property type="nucleotide sequence ID" value="XM_067636162.1"/>
</dbReference>
<evidence type="ECO:0000256" key="1">
    <source>
        <dbReference type="ARBA" id="ARBA00009447"/>
    </source>
</evidence>
<dbReference type="GO" id="GO:0006887">
    <property type="term" value="P:exocytosis"/>
    <property type="evidence" value="ECO:0007669"/>
    <property type="project" value="UniProtKB-KW"/>
</dbReference>
<dbReference type="Gene3D" id="1.10.357.70">
    <property type="entry name" value="Exocyst complex component Sec6, C-terminal domain"/>
    <property type="match status" value="1"/>
</dbReference>
<dbReference type="EMBL" id="SAEB01000009">
    <property type="protein sequence ID" value="RVD82263.1"/>
    <property type="molecule type" value="Genomic_DNA"/>
</dbReference>
<evidence type="ECO:0000256" key="3">
    <source>
        <dbReference type="ARBA" id="ARBA00022483"/>
    </source>
</evidence>
<dbReference type="STRING" id="97331.A0A436ZU46"/>
<comment type="similarity">
    <text evidence="1">Belongs to the SEC6 family.</text>
</comment>
<feature type="coiled-coil region" evidence="4">
    <location>
        <begin position="108"/>
        <end position="135"/>
    </location>
</feature>
<keyword evidence="2" id="KW-0813">Transport</keyword>
<dbReference type="VEuPathDB" id="FungiDB:DFL_006695"/>
<evidence type="ECO:0000256" key="2">
    <source>
        <dbReference type="ARBA" id="ARBA00022448"/>
    </source>
</evidence>
<organism evidence="5 6">
    <name type="scientific">Arthrobotrys flagrans</name>
    <name type="common">Nematode-trapping fungus</name>
    <name type="synonym">Trichothecium flagrans</name>
    <dbReference type="NCBI Taxonomy" id="97331"/>
    <lineage>
        <taxon>Eukaryota</taxon>
        <taxon>Fungi</taxon>
        <taxon>Dikarya</taxon>
        <taxon>Ascomycota</taxon>
        <taxon>Pezizomycotina</taxon>
        <taxon>Orbiliomycetes</taxon>
        <taxon>Orbiliales</taxon>
        <taxon>Orbiliaceae</taxon>
        <taxon>Arthrobotrys</taxon>
    </lineage>
</organism>
<dbReference type="OrthoDB" id="190098at2759"/>
<dbReference type="Proteomes" id="UP000283090">
    <property type="component" value="Unassembled WGS sequence"/>
</dbReference>
<dbReference type="PANTHER" id="PTHR21292:SF1">
    <property type="entry name" value="EXOCYST COMPLEX COMPONENT 3"/>
    <property type="match status" value="1"/>
</dbReference>
<dbReference type="InterPro" id="IPR042532">
    <property type="entry name" value="EXOC3/Sec6_C"/>
</dbReference>
<evidence type="ECO:0000313" key="5">
    <source>
        <dbReference type="EMBL" id="RVD82263.1"/>
    </source>
</evidence>
<keyword evidence="4" id="KW-0175">Coiled coil</keyword>
<dbReference type="GeneID" id="93589006"/>
<evidence type="ECO:0000256" key="4">
    <source>
        <dbReference type="SAM" id="Coils"/>
    </source>
</evidence>